<keyword evidence="2" id="KW-0472">Membrane</keyword>
<proteinExistence type="predicted"/>
<feature type="compositionally biased region" description="Low complexity" evidence="1">
    <location>
        <begin position="47"/>
        <end position="119"/>
    </location>
</feature>
<organism evidence="4 5">
    <name type="scientific">Mycolicibacterium aubagnense</name>
    <dbReference type="NCBI Taxonomy" id="319707"/>
    <lineage>
        <taxon>Bacteria</taxon>
        <taxon>Bacillati</taxon>
        <taxon>Actinomycetota</taxon>
        <taxon>Actinomycetes</taxon>
        <taxon>Mycobacteriales</taxon>
        <taxon>Mycobacteriaceae</taxon>
        <taxon>Mycolicibacterium</taxon>
    </lineage>
</organism>
<evidence type="ECO:0000256" key="1">
    <source>
        <dbReference type="SAM" id="MobiDB-lite"/>
    </source>
</evidence>
<accession>A0ABM7IL12</accession>
<feature type="compositionally biased region" description="Low complexity" evidence="1">
    <location>
        <begin position="9"/>
        <end position="27"/>
    </location>
</feature>
<reference evidence="4 5" key="1">
    <citation type="journal article" date="2019" name="Emerg. Microbes Infect.">
        <title>Comprehensive subspecies identification of 175 nontuberculous mycobacteria species based on 7547 genomic profiles.</title>
        <authorList>
            <person name="Matsumoto Y."/>
            <person name="Kinjo T."/>
            <person name="Motooka D."/>
            <person name="Nabeya D."/>
            <person name="Jung N."/>
            <person name="Uechi K."/>
            <person name="Horii T."/>
            <person name="Iida T."/>
            <person name="Fujita J."/>
            <person name="Nakamura S."/>
        </authorList>
    </citation>
    <scope>NUCLEOTIDE SEQUENCE [LARGE SCALE GENOMIC DNA]</scope>
    <source>
        <strain evidence="4 5">JCM 15296</strain>
    </source>
</reference>
<evidence type="ECO:0000313" key="4">
    <source>
        <dbReference type="EMBL" id="BBX87488.1"/>
    </source>
</evidence>
<dbReference type="RefSeq" id="WP_138229879.1">
    <property type="nucleotide sequence ID" value="NZ_AP022577.1"/>
</dbReference>
<dbReference type="InterPro" id="IPR025637">
    <property type="entry name" value="DUF4333"/>
</dbReference>
<evidence type="ECO:0000259" key="3">
    <source>
        <dbReference type="Pfam" id="PF14230"/>
    </source>
</evidence>
<keyword evidence="2" id="KW-1133">Transmembrane helix</keyword>
<gene>
    <name evidence="4" type="ORF">MAUB_53610</name>
</gene>
<keyword evidence="5" id="KW-1185">Reference proteome</keyword>
<evidence type="ECO:0000256" key="2">
    <source>
        <dbReference type="SAM" id="Phobius"/>
    </source>
</evidence>
<feature type="transmembrane region" description="Helical" evidence="2">
    <location>
        <begin position="140"/>
        <end position="163"/>
    </location>
</feature>
<name>A0ABM7IL12_9MYCO</name>
<sequence length="246" mass="26081">MSGPEGTDPSQPWQGQQPAWGQPASGAEQPTTAAPAWGQQPAYNPEQYQQQYPGAQPGAAQPGAQQVPGYPQQQYPQGYPQQAYPQPGAYGQPQYGQPQYGQPQYGQPGQYGQPQFGEGAAGQQFDQQFGAPAAKKSNKALLLIGGVVAAVIVAVVGVLGFLWPGFFVTTKLDVNAAQSGVQKVLTDETNGYGAKNVKDVKCNNGADPEVKSGQTFDCDVNIDGTKRTVKVTFKDDNGTYEVGRPK</sequence>
<dbReference type="Proteomes" id="UP000465609">
    <property type="component" value="Chromosome"/>
</dbReference>
<keyword evidence="2" id="KW-0812">Transmembrane</keyword>
<feature type="region of interest" description="Disordered" evidence="1">
    <location>
        <begin position="1"/>
        <end position="119"/>
    </location>
</feature>
<dbReference type="Pfam" id="PF14230">
    <property type="entry name" value="DUF4333"/>
    <property type="match status" value="1"/>
</dbReference>
<protein>
    <recommendedName>
        <fullName evidence="3">DUF4333 domain-containing protein</fullName>
    </recommendedName>
</protein>
<evidence type="ECO:0000313" key="5">
    <source>
        <dbReference type="Proteomes" id="UP000465609"/>
    </source>
</evidence>
<dbReference type="EMBL" id="AP022577">
    <property type="protein sequence ID" value="BBX87488.1"/>
    <property type="molecule type" value="Genomic_DNA"/>
</dbReference>
<feature type="domain" description="DUF4333" evidence="3">
    <location>
        <begin position="156"/>
        <end position="238"/>
    </location>
</feature>